<dbReference type="RefSeq" id="WP_225422222.1">
    <property type="nucleotide sequence ID" value="NZ_JBHSSM010000021.1"/>
</dbReference>
<sequence>MVEIDLNRALRRQRQAHHYLLGVSTATGMNALSAMRAGADFIMVLNSGKFRQMGRSSLGGYLPFTNSNLQTRQLTLTEILPIVQDFPILVGVNATDPCMNSAELIEQLKAERIAGVVNYPTICLFDGQFREGLFEDGIRFEQEIDFLRHAHQQGLFTVAFVTTVTEALLANTIPPDVICIHLGLTEGGLRGARRIHSFEATINQVTEICQALKKGHCQSLLMIYGGIVTELTEVRYLYNRIPSIDGYIGGSTFERLTPEQTITNQTRAFKDAAKTTDDNLTVQILKGAAKFYTPVNFVKKYISENYSEPIYLAELADMLHLTPAYLSTKFKQQTEQSFTEYLIRFRLNKAVELFQTTTEPLTTIATLVGYPDYAQFNKIFRKYFGESPRAYRQHERI</sequence>
<feature type="domain" description="HTH araC/xylS-type" evidence="4">
    <location>
        <begin position="296"/>
        <end position="394"/>
    </location>
</feature>
<dbReference type="Pfam" id="PF09370">
    <property type="entry name" value="PEP_hydrolase"/>
    <property type="match status" value="1"/>
</dbReference>
<dbReference type="Proteomes" id="UP001596310">
    <property type="component" value="Unassembled WGS sequence"/>
</dbReference>
<reference evidence="6" key="1">
    <citation type="journal article" date="2019" name="Int. J. Syst. Evol. Microbiol.">
        <title>The Global Catalogue of Microorganisms (GCM) 10K type strain sequencing project: providing services to taxonomists for standard genome sequencing and annotation.</title>
        <authorList>
            <consortium name="The Broad Institute Genomics Platform"/>
            <consortium name="The Broad Institute Genome Sequencing Center for Infectious Disease"/>
            <person name="Wu L."/>
            <person name="Ma J."/>
        </authorList>
    </citation>
    <scope>NUCLEOTIDE SEQUENCE [LARGE SCALE GENOMIC DNA]</scope>
    <source>
        <strain evidence="6">CCM 8897</strain>
    </source>
</reference>
<evidence type="ECO:0000259" key="4">
    <source>
        <dbReference type="PROSITE" id="PS01124"/>
    </source>
</evidence>
<evidence type="ECO:0000313" key="5">
    <source>
        <dbReference type="EMBL" id="MFC6315778.1"/>
    </source>
</evidence>
<evidence type="ECO:0000313" key="6">
    <source>
        <dbReference type="Proteomes" id="UP001596310"/>
    </source>
</evidence>
<dbReference type="InterPro" id="IPR020449">
    <property type="entry name" value="Tscrpt_reg_AraC-type_HTH"/>
</dbReference>
<keyword evidence="6" id="KW-1185">Reference proteome</keyword>
<keyword evidence="5" id="KW-0378">Hydrolase</keyword>
<dbReference type="InterPro" id="IPR051353">
    <property type="entry name" value="Tobamovirus_resist_UPF0261"/>
</dbReference>
<keyword evidence="1" id="KW-0805">Transcription regulation</keyword>
<gene>
    <name evidence="5" type="ORF">ACFQHW_09410</name>
</gene>
<dbReference type="PROSITE" id="PS01124">
    <property type="entry name" value="HTH_ARAC_FAMILY_2"/>
    <property type="match status" value="1"/>
</dbReference>
<dbReference type="Gene3D" id="1.10.10.60">
    <property type="entry name" value="Homeodomain-like"/>
    <property type="match status" value="2"/>
</dbReference>
<dbReference type="InterPro" id="IPR013785">
    <property type="entry name" value="Aldolase_TIM"/>
</dbReference>
<evidence type="ECO:0000256" key="3">
    <source>
        <dbReference type="ARBA" id="ARBA00023163"/>
    </source>
</evidence>
<comment type="caution">
    <text evidence="5">The sequence shown here is derived from an EMBL/GenBank/DDBJ whole genome shotgun (WGS) entry which is preliminary data.</text>
</comment>
<dbReference type="InterPro" id="IPR009215">
    <property type="entry name" value="TIM-br_IGPS-like"/>
</dbReference>
<dbReference type="InterPro" id="IPR015813">
    <property type="entry name" value="Pyrv/PenolPyrv_kinase-like_dom"/>
</dbReference>
<dbReference type="PANTHER" id="PTHR31862">
    <property type="entry name" value="UPF0261 DOMAIN PROTEIN (AFU_ORTHOLOGUE AFUA_1G10120)"/>
    <property type="match status" value="1"/>
</dbReference>
<keyword evidence="3" id="KW-0804">Transcription</keyword>
<dbReference type="EMBL" id="JBHSSM010000021">
    <property type="protein sequence ID" value="MFC6315778.1"/>
    <property type="molecule type" value="Genomic_DNA"/>
</dbReference>
<dbReference type="InterPro" id="IPR009057">
    <property type="entry name" value="Homeodomain-like_sf"/>
</dbReference>
<dbReference type="SMART" id="SM00342">
    <property type="entry name" value="HTH_ARAC"/>
    <property type="match status" value="1"/>
</dbReference>
<keyword evidence="2" id="KW-0238">DNA-binding</keyword>
<dbReference type="SUPFAM" id="SSF51621">
    <property type="entry name" value="Phosphoenolpyruvate/pyruvate domain"/>
    <property type="match status" value="1"/>
</dbReference>
<evidence type="ECO:0000256" key="1">
    <source>
        <dbReference type="ARBA" id="ARBA00023015"/>
    </source>
</evidence>
<dbReference type="PANTHER" id="PTHR31862:SF1">
    <property type="entry name" value="UPF0261 DOMAIN PROTEIN (AFU_ORTHOLOGUE AFUA_1G10120)"/>
    <property type="match status" value="1"/>
</dbReference>
<proteinExistence type="predicted"/>
<accession>A0ABW1URY7</accession>
<protein>
    <submittedName>
        <fullName evidence="5">Phosphoenolpyruvate hydrolase family protein</fullName>
    </submittedName>
</protein>
<dbReference type="GO" id="GO:0016787">
    <property type="term" value="F:hydrolase activity"/>
    <property type="evidence" value="ECO:0007669"/>
    <property type="project" value="UniProtKB-KW"/>
</dbReference>
<dbReference type="PRINTS" id="PR00032">
    <property type="entry name" value="HTHARAC"/>
</dbReference>
<dbReference type="SUPFAM" id="SSF46689">
    <property type="entry name" value="Homeodomain-like"/>
    <property type="match status" value="2"/>
</dbReference>
<name>A0ABW1URY7_9LACO</name>
<dbReference type="InterPro" id="IPR018060">
    <property type="entry name" value="HTH_AraC"/>
</dbReference>
<dbReference type="Gene3D" id="3.20.20.70">
    <property type="entry name" value="Aldolase class I"/>
    <property type="match status" value="1"/>
</dbReference>
<organism evidence="5 6">
    <name type="scientific">Lapidilactobacillus achengensis</name>
    <dbReference type="NCBI Taxonomy" id="2486000"/>
    <lineage>
        <taxon>Bacteria</taxon>
        <taxon>Bacillati</taxon>
        <taxon>Bacillota</taxon>
        <taxon>Bacilli</taxon>
        <taxon>Lactobacillales</taxon>
        <taxon>Lactobacillaceae</taxon>
        <taxon>Lapidilactobacillus</taxon>
    </lineage>
</organism>
<dbReference type="Pfam" id="PF12833">
    <property type="entry name" value="HTH_18"/>
    <property type="match status" value="1"/>
</dbReference>
<evidence type="ECO:0000256" key="2">
    <source>
        <dbReference type="ARBA" id="ARBA00023125"/>
    </source>
</evidence>